<dbReference type="SUPFAM" id="SSF53738">
    <property type="entry name" value="Phosphoglucomutase, first 3 domains"/>
    <property type="match status" value="3"/>
</dbReference>
<evidence type="ECO:0000313" key="10">
    <source>
        <dbReference type="EMBL" id="THJ76259.1"/>
    </source>
</evidence>
<dbReference type="InterPro" id="IPR016066">
    <property type="entry name" value="A-D-PHexomutase_CS"/>
</dbReference>
<keyword evidence="5" id="KW-0460">Magnesium</keyword>
<dbReference type="RefSeq" id="WP_136446421.1">
    <property type="nucleotide sequence ID" value="NZ_SSXH01000006.1"/>
</dbReference>
<dbReference type="SUPFAM" id="SSF55957">
    <property type="entry name" value="Phosphoglucomutase, C-terminal domain"/>
    <property type="match status" value="1"/>
</dbReference>
<evidence type="ECO:0000256" key="4">
    <source>
        <dbReference type="ARBA" id="ARBA00022723"/>
    </source>
</evidence>
<accession>A0A4V3Z810</accession>
<keyword evidence="3" id="KW-0597">Phosphoprotein</keyword>
<sequence length="602" mass="62581">MTAPADAPTPELPDPLATRVRVWLADDPDAGDRAELTRLCAEAVRDPAVLAELDDRFREPLRFGTAGLRGPLRAGPGGMNTAVVRRAAAGLAAWLHAAAKAAAAGGAPATAPLVVVGYDARHRSEAFALDTARVVAGAGLRAVVLPGPLPTPVLAFAVRHLRADAGVMVTASHNPATDNGYKVYLGGVQLGGVQLDGADPDPGRGAQLIAPADADIERRIAVAGPAATIPLAETWRRLDRRIVDDYVHAAVAAVLELAPAVDLNNPAPAPAIAPVIVAYTPLHGVGAETLAAAFAVAGLAAPALVDEQAAPDPDFPTVRWPNPEEAGAMDRALALGARIGADLVLATDPDADRCAVAVGGRLLTGDEIGLLLADQVLRRRPGPVATTLVSSSGLRTLAQHAGVAYRETLTGFKWIMRADPRLVFGYEEALGYALAPDLVRDKDGITAALAVTLIATAAKRRGRTLLDLLDELAARIGVHETGQRSARFADVARITAAMRRLRAQPPARLAGRAVTGRRDLLDDGALPASDVFVLFLDDDRVTFRPSGTEPKLKVYLEVVEPVAAGATTTTVAATTVAAARERARSRLAGLTVAVDDLIARLG</sequence>
<name>A0A4V3Z810_9ACTN</name>
<dbReference type="Pfam" id="PF02879">
    <property type="entry name" value="PGM_PMM_II"/>
    <property type="match status" value="1"/>
</dbReference>
<dbReference type="InterPro" id="IPR005844">
    <property type="entry name" value="A-D-PHexomutase_a/b/a-I"/>
</dbReference>
<dbReference type="Proteomes" id="UP000305282">
    <property type="component" value="Unassembled WGS sequence"/>
</dbReference>
<evidence type="ECO:0000313" key="11">
    <source>
        <dbReference type="Proteomes" id="UP000305282"/>
    </source>
</evidence>
<comment type="similarity">
    <text evidence="2">Belongs to the phosphohexose mutase family.</text>
</comment>
<keyword evidence="6" id="KW-0413">Isomerase</keyword>
<dbReference type="PROSITE" id="PS00710">
    <property type="entry name" value="PGM_PMM"/>
    <property type="match status" value="1"/>
</dbReference>
<keyword evidence="4" id="KW-0479">Metal-binding</keyword>
<evidence type="ECO:0000259" key="7">
    <source>
        <dbReference type="Pfam" id="PF02878"/>
    </source>
</evidence>
<dbReference type="CDD" id="cd05799">
    <property type="entry name" value="PGM2"/>
    <property type="match status" value="1"/>
</dbReference>
<dbReference type="EMBL" id="SSXH01000006">
    <property type="protein sequence ID" value="THJ76259.1"/>
    <property type="molecule type" value="Genomic_DNA"/>
</dbReference>
<dbReference type="GO" id="GO:0000287">
    <property type="term" value="F:magnesium ion binding"/>
    <property type="evidence" value="ECO:0007669"/>
    <property type="project" value="InterPro"/>
</dbReference>
<feature type="domain" description="Alpha-D-phosphohexomutase alpha/beta/alpha" evidence="7">
    <location>
        <begin position="62"/>
        <end position="190"/>
    </location>
</feature>
<evidence type="ECO:0000256" key="5">
    <source>
        <dbReference type="ARBA" id="ARBA00022842"/>
    </source>
</evidence>
<dbReference type="InterPro" id="IPR016055">
    <property type="entry name" value="A-D-PHexomutase_a/b/a-I/II/III"/>
</dbReference>
<dbReference type="PANTHER" id="PTHR45745:SF1">
    <property type="entry name" value="PHOSPHOGLUCOMUTASE 2B-RELATED"/>
    <property type="match status" value="1"/>
</dbReference>
<dbReference type="InterPro" id="IPR005846">
    <property type="entry name" value="A-D-PHexomutase_a/b/a-III"/>
</dbReference>
<dbReference type="GO" id="GO:0005975">
    <property type="term" value="P:carbohydrate metabolic process"/>
    <property type="evidence" value="ECO:0007669"/>
    <property type="project" value="InterPro"/>
</dbReference>
<reference evidence="10 11" key="1">
    <citation type="submission" date="2019-04" db="EMBL/GenBank/DDBJ databases">
        <title>Draft genome sequences for three unisolated Alnus-infective Frankia Sp+ strains, AgTrS, AiOr and AvVan, the first sequenced Frankia strains able to sporulate in-planta.</title>
        <authorList>
            <person name="Bethencourt L."/>
            <person name="Vautrin F."/>
            <person name="Taib N."/>
            <person name="Dubost A."/>
            <person name="Castro-Garcia L."/>
            <person name="Imbaud O."/>
            <person name="Abrouk D."/>
            <person name="Fournier P."/>
            <person name="Briolay J."/>
            <person name="Nguyen A."/>
            <person name="Normand P."/>
            <person name="Fernandez M.P."/>
            <person name="Brochier-Armanet C."/>
            <person name="Herrera-Belaroussi A."/>
        </authorList>
    </citation>
    <scope>NUCLEOTIDE SEQUENCE [LARGE SCALE GENOMIC DNA]</scope>
    <source>
        <strain evidence="10 11">AvVan</strain>
    </source>
</reference>
<dbReference type="InterPro" id="IPR036900">
    <property type="entry name" value="A-D-PHexomutase_C_sf"/>
</dbReference>
<proteinExistence type="inferred from homology"/>
<dbReference type="InterPro" id="IPR005845">
    <property type="entry name" value="A-D-PHexomutase_a/b/a-II"/>
</dbReference>
<dbReference type="PRINTS" id="PR00509">
    <property type="entry name" value="PGMPMM"/>
</dbReference>
<comment type="cofactor">
    <cofactor evidence="1">
        <name>Mg(2+)</name>
        <dbReference type="ChEBI" id="CHEBI:18420"/>
    </cofactor>
</comment>
<gene>
    <name evidence="10" type="ORF">E7Y31_00680</name>
</gene>
<evidence type="ECO:0000256" key="1">
    <source>
        <dbReference type="ARBA" id="ARBA00001946"/>
    </source>
</evidence>
<feature type="domain" description="Alpha-D-phosphohexomutase alpha/beta/alpha" evidence="8">
    <location>
        <begin position="275"/>
        <end position="357"/>
    </location>
</feature>
<evidence type="ECO:0000256" key="6">
    <source>
        <dbReference type="ARBA" id="ARBA00023235"/>
    </source>
</evidence>
<dbReference type="Pfam" id="PF02880">
    <property type="entry name" value="PGM_PMM_III"/>
    <property type="match status" value="1"/>
</dbReference>
<organism evidence="10 11">
    <name type="scientific">Candidatus Frankia alpina</name>
    <dbReference type="NCBI Taxonomy" id="2699483"/>
    <lineage>
        <taxon>Bacteria</taxon>
        <taxon>Bacillati</taxon>
        <taxon>Actinomycetota</taxon>
        <taxon>Actinomycetes</taxon>
        <taxon>Frankiales</taxon>
        <taxon>Frankiaceae</taxon>
        <taxon>Frankia</taxon>
    </lineage>
</organism>
<dbReference type="InterPro" id="IPR005841">
    <property type="entry name" value="Alpha-D-phosphohexomutase_SF"/>
</dbReference>
<evidence type="ECO:0000259" key="8">
    <source>
        <dbReference type="Pfam" id="PF02879"/>
    </source>
</evidence>
<dbReference type="OrthoDB" id="9806956at2"/>
<evidence type="ECO:0000256" key="3">
    <source>
        <dbReference type="ARBA" id="ARBA00022553"/>
    </source>
</evidence>
<dbReference type="PANTHER" id="PTHR45745">
    <property type="entry name" value="PHOSPHOMANNOMUTASE 45A"/>
    <property type="match status" value="1"/>
</dbReference>
<dbReference type="Gene3D" id="3.30.310.50">
    <property type="entry name" value="Alpha-D-phosphohexomutase, C-terminal domain"/>
    <property type="match status" value="1"/>
</dbReference>
<dbReference type="Pfam" id="PF02878">
    <property type="entry name" value="PGM_PMM_I"/>
    <property type="match status" value="1"/>
</dbReference>
<keyword evidence="11" id="KW-1185">Reference proteome</keyword>
<dbReference type="Gene3D" id="3.40.120.10">
    <property type="entry name" value="Alpha-D-Glucose-1,6-Bisphosphate, subunit A, domain 3"/>
    <property type="match status" value="3"/>
</dbReference>
<dbReference type="GO" id="GO:0006166">
    <property type="term" value="P:purine ribonucleoside salvage"/>
    <property type="evidence" value="ECO:0007669"/>
    <property type="project" value="TreeGrafter"/>
</dbReference>
<evidence type="ECO:0000259" key="9">
    <source>
        <dbReference type="Pfam" id="PF02880"/>
    </source>
</evidence>
<evidence type="ECO:0000256" key="2">
    <source>
        <dbReference type="ARBA" id="ARBA00010231"/>
    </source>
</evidence>
<feature type="domain" description="Alpha-D-phosphohexomutase alpha/beta/alpha" evidence="9">
    <location>
        <begin position="364"/>
        <end position="473"/>
    </location>
</feature>
<comment type="caution">
    <text evidence="10">The sequence shown here is derived from an EMBL/GenBank/DDBJ whole genome shotgun (WGS) entry which is preliminary data.</text>
</comment>
<dbReference type="GO" id="GO:0008973">
    <property type="term" value="F:phosphopentomutase activity"/>
    <property type="evidence" value="ECO:0007669"/>
    <property type="project" value="TreeGrafter"/>
</dbReference>
<dbReference type="AlphaFoldDB" id="A0A4V3Z810"/>
<protein>
    <submittedName>
        <fullName evidence="10">Phospho-sugar mutase</fullName>
    </submittedName>
</protein>